<evidence type="ECO:0000313" key="3">
    <source>
        <dbReference type="Proteomes" id="UP000054843"/>
    </source>
</evidence>
<gene>
    <name evidence="2" type="ORF">T10_4597</name>
</gene>
<dbReference type="PANTHER" id="PTHR47331:SF5">
    <property type="entry name" value="RIBONUCLEASE H"/>
    <property type="match status" value="1"/>
</dbReference>
<dbReference type="OrthoDB" id="5871302at2759"/>
<dbReference type="EMBL" id="JYDO01000013">
    <property type="protein sequence ID" value="KRZ78269.1"/>
    <property type="molecule type" value="Genomic_DNA"/>
</dbReference>
<evidence type="ECO:0000259" key="1">
    <source>
        <dbReference type="Pfam" id="PF18701"/>
    </source>
</evidence>
<dbReference type="Proteomes" id="UP000054843">
    <property type="component" value="Unassembled WGS sequence"/>
</dbReference>
<sequence length="162" mass="18375">TTQTTQERAENYLHKHVAAVGNNTPSSTISNGNLPILYQRDARSTTSSVFAIYALPNVTSEAGRWRYQQRLTAQLWKRWRQEYITTLNTRGKWHNTQHEPKDGDIVLIHESGTAWVKYSMGRIIEIHPSEDGISRSAKVKTAQGKVARSSRSLRLLEPASDE</sequence>
<feature type="non-terminal residue" evidence="2">
    <location>
        <position position="1"/>
    </location>
</feature>
<evidence type="ECO:0000313" key="2">
    <source>
        <dbReference type="EMBL" id="KRZ78269.1"/>
    </source>
</evidence>
<comment type="caution">
    <text evidence="2">The sequence shown here is derived from an EMBL/GenBank/DDBJ whole genome shotgun (WGS) entry which is preliminary data.</text>
</comment>
<reference evidence="2 3" key="1">
    <citation type="submission" date="2015-01" db="EMBL/GenBank/DDBJ databases">
        <title>Evolution of Trichinella species and genotypes.</title>
        <authorList>
            <person name="Korhonen P.K."/>
            <person name="Edoardo P."/>
            <person name="Giuseppe L.R."/>
            <person name="Gasser R.B."/>
        </authorList>
    </citation>
    <scope>NUCLEOTIDE SEQUENCE [LARGE SCALE GENOMIC DNA]</scope>
    <source>
        <strain evidence="2">ISS1980</strain>
    </source>
</reference>
<proteinExistence type="predicted"/>
<dbReference type="InterPro" id="IPR040676">
    <property type="entry name" value="DUF5641"/>
</dbReference>
<feature type="domain" description="DUF5641" evidence="1">
    <location>
        <begin position="64"/>
        <end position="154"/>
    </location>
</feature>
<accession>A0A0V1N2M7</accession>
<protein>
    <recommendedName>
        <fullName evidence="1">DUF5641 domain-containing protein</fullName>
    </recommendedName>
</protein>
<dbReference type="STRING" id="268474.A0A0V1N2M7"/>
<keyword evidence="3" id="KW-1185">Reference proteome</keyword>
<dbReference type="Pfam" id="PF18701">
    <property type="entry name" value="DUF5641"/>
    <property type="match status" value="1"/>
</dbReference>
<dbReference type="PANTHER" id="PTHR47331">
    <property type="entry name" value="PHD-TYPE DOMAIN-CONTAINING PROTEIN"/>
    <property type="match status" value="1"/>
</dbReference>
<organism evidence="2 3">
    <name type="scientific">Trichinella papuae</name>
    <dbReference type="NCBI Taxonomy" id="268474"/>
    <lineage>
        <taxon>Eukaryota</taxon>
        <taxon>Metazoa</taxon>
        <taxon>Ecdysozoa</taxon>
        <taxon>Nematoda</taxon>
        <taxon>Enoplea</taxon>
        <taxon>Dorylaimia</taxon>
        <taxon>Trichinellida</taxon>
        <taxon>Trichinellidae</taxon>
        <taxon>Trichinella</taxon>
    </lineage>
</organism>
<dbReference type="AlphaFoldDB" id="A0A0V1N2M7"/>
<name>A0A0V1N2M7_9BILA</name>